<dbReference type="InterPro" id="IPR028923">
    <property type="entry name" value="SAICAR_synt/ADE2_N"/>
</dbReference>
<proteinExistence type="inferred from homology"/>
<reference evidence="14" key="1">
    <citation type="submission" date="2012-02" db="EMBL/GenBank/DDBJ databases">
        <title>The complete genome of Frateuria aurantia DSM 6220.</title>
        <authorList>
            <consortium name="US DOE Joint Genome Institute (JGI-PGF)"/>
            <person name="Lucas S."/>
            <person name="Copeland A."/>
            <person name="Lapidus A."/>
            <person name="Glavina del Rio T."/>
            <person name="Dalin E."/>
            <person name="Tice H."/>
            <person name="Bruce D."/>
            <person name="Goodwin L."/>
            <person name="Pitluck S."/>
            <person name="Peters L."/>
            <person name="Ovchinnikova G."/>
            <person name="Teshima H."/>
            <person name="Kyrpides N."/>
            <person name="Mavromatis K."/>
            <person name="Ivanova N."/>
            <person name="Brettin T."/>
            <person name="Detter J.C."/>
            <person name="Han C."/>
            <person name="Larimer F."/>
            <person name="Land M."/>
            <person name="Hauser L."/>
            <person name="Markowitz V."/>
            <person name="Cheng J.-F."/>
            <person name="Hugenholtz P."/>
            <person name="Woyke T."/>
            <person name="Wu D."/>
            <person name="Brambilla E."/>
            <person name="Klenk H.-P."/>
            <person name="Eisen J.A."/>
        </authorList>
    </citation>
    <scope>NUCLEOTIDE SEQUENCE</scope>
    <source>
        <strain evidence="14">DSM 6220</strain>
    </source>
</reference>
<feature type="domain" description="SAICAR synthetase/ADE2 N-terminal" evidence="13">
    <location>
        <begin position="67"/>
        <end position="319"/>
    </location>
</feature>
<dbReference type="HOGENOM" id="CLU_045637_0_2_6"/>
<evidence type="ECO:0000256" key="9">
    <source>
        <dbReference type="ARBA" id="ARBA00030409"/>
    </source>
</evidence>
<dbReference type="FunFam" id="3.30.470.20:FF:000015">
    <property type="entry name" value="Phosphoribosylaminoimidazole-succinocarboxamide synthase"/>
    <property type="match status" value="1"/>
</dbReference>
<keyword evidence="8 11" id="KW-0067">ATP-binding</keyword>
<organism evidence="14 15">
    <name type="scientific">Frateuria aurantia (strain ATCC 33424 / DSM 6220 / KCTC 2777 / LMG 1558 / NBRC 3245 / NCIMB 13370)</name>
    <name type="common">Acetobacter aurantius</name>
    <dbReference type="NCBI Taxonomy" id="767434"/>
    <lineage>
        <taxon>Bacteria</taxon>
        <taxon>Pseudomonadati</taxon>
        <taxon>Pseudomonadota</taxon>
        <taxon>Gammaproteobacteria</taxon>
        <taxon>Lysobacterales</taxon>
        <taxon>Rhodanobacteraceae</taxon>
        <taxon>Frateuria</taxon>
    </lineage>
</organism>
<dbReference type="Gene3D" id="3.30.470.20">
    <property type="entry name" value="ATP-grasp fold, B domain"/>
    <property type="match status" value="1"/>
</dbReference>
<keyword evidence="15" id="KW-1185">Reference proteome</keyword>
<sequence>MRQTKREADDAPGLGKGASSRSGAGTVPAAACPSGTAKAYNQRLYALPEPAVPTTLSHSDLPGLDLLHSGKVRDVYALDADRLLMVATDRLSAFDVILPDPIPGKGEMLTQMSNFWFAKTAHILPNHLLDVPLDEVLPSTVDAILYRRRSVVARRLKPIPVEAIVRGHLIGSGWKDYQATGTLCGLQLPAGLRQAEQLPEPIFTPSSKAAVGDHDENVSFDAVVAAVGPDLAEQVRAASLAIYAWAARYAAERGIIIADTKFEFGTDADGKLYIMDEMLTPDSSRFWPQDEYRVGISPPSYDKQFVRDYLETLDWNKTAPGPHVPAEIIAGTSAKYAEALLKLTGIRLD</sequence>
<dbReference type="Proteomes" id="UP000005234">
    <property type="component" value="Chromosome"/>
</dbReference>
<evidence type="ECO:0000256" key="6">
    <source>
        <dbReference type="ARBA" id="ARBA00022741"/>
    </source>
</evidence>
<evidence type="ECO:0000256" key="8">
    <source>
        <dbReference type="ARBA" id="ARBA00022840"/>
    </source>
</evidence>
<dbReference type="InterPro" id="IPR018236">
    <property type="entry name" value="SAICAR_synthetase_CS"/>
</dbReference>
<evidence type="ECO:0000256" key="7">
    <source>
        <dbReference type="ARBA" id="ARBA00022755"/>
    </source>
</evidence>
<dbReference type="UniPathway" id="UPA00074">
    <property type="reaction ID" value="UER00131"/>
</dbReference>
<accession>H8KYY6</accession>
<evidence type="ECO:0000256" key="3">
    <source>
        <dbReference type="ARBA" id="ARBA00012217"/>
    </source>
</evidence>
<dbReference type="GO" id="GO:0006189">
    <property type="term" value="P:'de novo' IMP biosynthetic process"/>
    <property type="evidence" value="ECO:0007669"/>
    <property type="project" value="UniProtKB-UniRule"/>
</dbReference>
<evidence type="ECO:0000256" key="4">
    <source>
        <dbReference type="ARBA" id="ARBA00016460"/>
    </source>
</evidence>
<dbReference type="NCBIfam" id="TIGR00081">
    <property type="entry name" value="purC"/>
    <property type="match status" value="1"/>
</dbReference>
<comment type="similarity">
    <text evidence="2 11">Belongs to the SAICAR synthetase family.</text>
</comment>
<dbReference type="PANTHER" id="PTHR43700:SF1">
    <property type="entry name" value="PHOSPHORIBOSYLAMINOIMIDAZOLE-SUCCINOCARBOXAMIDE SYNTHASE"/>
    <property type="match status" value="1"/>
</dbReference>
<evidence type="ECO:0000256" key="2">
    <source>
        <dbReference type="ARBA" id="ARBA00010190"/>
    </source>
</evidence>
<evidence type="ECO:0000256" key="10">
    <source>
        <dbReference type="ARBA" id="ARBA00048475"/>
    </source>
</evidence>
<evidence type="ECO:0000313" key="15">
    <source>
        <dbReference type="Proteomes" id="UP000005234"/>
    </source>
</evidence>
<dbReference type="Pfam" id="PF01259">
    <property type="entry name" value="SAICAR_synt"/>
    <property type="match status" value="1"/>
</dbReference>
<dbReference type="EC" id="6.3.2.6" evidence="3 11"/>
<dbReference type="GO" id="GO:0005524">
    <property type="term" value="F:ATP binding"/>
    <property type="evidence" value="ECO:0007669"/>
    <property type="project" value="UniProtKB-KW"/>
</dbReference>
<evidence type="ECO:0000259" key="13">
    <source>
        <dbReference type="Pfam" id="PF01259"/>
    </source>
</evidence>
<keyword evidence="5 11" id="KW-0436">Ligase</keyword>
<dbReference type="PROSITE" id="PS01058">
    <property type="entry name" value="SAICAR_SYNTHETASE_2"/>
    <property type="match status" value="1"/>
</dbReference>
<dbReference type="EMBL" id="CP003350">
    <property type="protein sequence ID" value="AFC87016.1"/>
    <property type="molecule type" value="Genomic_DNA"/>
</dbReference>
<protein>
    <recommendedName>
        <fullName evidence="4 11">Phosphoribosylaminoimidazole-succinocarboxamide synthase</fullName>
        <ecNumber evidence="3 11">6.3.2.6</ecNumber>
    </recommendedName>
    <alternativeName>
        <fullName evidence="9 11">SAICAR synthetase</fullName>
    </alternativeName>
</protein>
<keyword evidence="6 11" id="KW-0547">Nucleotide-binding</keyword>
<evidence type="ECO:0000313" key="14">
    <source>
        <dbReference type="EMBL" id="AFC87016.1"/>
    </source>
</evidence>
<evidence type="ECO:0000256" key="5">
    <source>
        <dbReference type="ARBA" id="ARBA00022598"/>
    </source>
</evidence>
<evidence type="ECO:0000256" key="12">
    <source>
        <dbReference type="SAM" id="MobiDB-lite"/>
    </source>
</evidence>
<name>H8KYY6_FRAAD</name>
<feature type="region of interest" description="Disordered" evidence="12">
    <location>
        <begin position="1"/>
        <end position="28"/>
    </location>
</feature>
<keyword evidence="7 11" id="KW-0658">Purine biosynthesis</keyword>
<comment type="pathway">
    <text evidence="1 11">Purine metabolism; IMP biosynthesis via de novo pathway; 5-amino-1-(5-phospho-D-ribosyl)imidazole-4-carboxamide from 5-amino-1-(5-phospho-D-ribosyl)imidazole-4-carboxylate: step 1/2.</text>
</comment>
<comment type="catalytic activity">
    <reaction evidence="10 11">
        <text>5-amino-1-(5-phospho-D-ribosyl)imidazole-4-carboxylate + L-aspartate + ATP = (2S)-2-[5-amino-1-(5-phospho-beta-D-ribosyl)imidazole-4-carboxamido]succinate + ADP + phosphate + 2 H(+)</text>
        <dbReference type="Rhea" id="RHEA:22628"/>
        <dbReference type="ChEBI" id="CHEBI:15378"/>
        <dbReference type="ChEBI" id="CHEBI:29991"/>
        <dbReference type="ChEBI" id="CHEBI:30616"/>
        <dbReference type="ChEBI" id="CHEBI:43474"/>
        <dbReference type="ChEBI" id="CHEBI:58443"/>
        <dbReference type="ChEBI" id="CHEBI:77657"/>
        <dbReference type="ChEBI" id="CHEBI:456216"/>
        <dbReference type="EC" id="6.3.2.6"/>
    </reaction>
</comment>
<evidence type="ECO:0000256" key="1">
    <source>
        <dbReference type="ARBA" id="ARBA00004672"/>
    </source>
</evidence>
<dbReference type="GO" id="GO:0004639">
    <property type="term" value="F:phosphoribosylaminoimidazolesuccinocarboxamide synthase activity"/>
    <property type="evidence" value="ECO:0007669"/>
    <property type="project" value="UniProtKB-UniRule"/>
</dbReference>
<dbReference type="HAMAP" id="MF_00137">
    <property type="entry name" value="SAICAR_synth"/>
    <property type="match status" value="1"/>
</dbReference>
<dbReference type="SUPFAM" id="SSF56104">
    <property type="entry name" value="SAICAR synthase-like"/>
    <property type="match status" value="1"/>
</dbReference>
<dbReference type="FunFam" id="3.30.200.20:FF:000365">
    <property type="entry name" value="Phosphoribosylaminoimidazole-succinocarboxamide synthase"/>
    <property type="match status" value="1"/>
</dbReference>
<dbReference type="CDD" id="cd01414">
    <property type="entry name" value="SAICAR_synt_Sc"/>
    <property type="match status" value="1"/>
</dbReference>
<dbReference type="NCBIfam" id="NF010568">
    <property type="entry name" value="PRK13961.1"/>
    <property type="match status" value="1"/>
</dbReference>
<dbReference type="STRING" id="767434.Fraau_2673"/>
<dbReference type="KEGG" id="fau:Fraau_2673"/>
<dbReference type="AlphaFoldDB" id="H8KYY6"/>
<evidence type="ECO:0000256" key="11">
    <source>
        <dbReference type="HAMAP-Rule" id="MF_00137"/>
    </source>
</evidence>
<dbReference type="Gene3D" id="3.30.200.20">
    <property type="entry name" value="Phosphorylase Kinase, domain 1"/>
    <property type="match status" value="1"/>
</dbReference>
<dbReference type="PROSITE" id="PS01057">
    <property type="entry name" value="SAICAR_SYNTHETASE_1"/>
    <property type="match status" value="1"/>
</dbReference>
<dbReference type="PANTHER" id="PTHR43700">
    <property type="entry name" value="PHOSPHORIBOSYLAMINOIMIDAZOLE-SUCCINOCARBOXAMIDE SYNTHASE"/>
    <property type="match status" value="1"/>
</dbReference>
<dbReference type="GO" id="GO:0005737">
    <property type="term" value="C:cytoplasm"/>
    <property type="evidence" value="ECO:0007669"/>
    <property type="project" value="TreeGrafter"/>
</dbReference>
<dbReference type="eggNOG" id="COG0152">
    <property type="taxonomic scope" value="Bacteria"/>
</dbReference>
<gene>
    <name evidence="11" type="primary">purC</name>
    <name evidence="14" type="ordered locus">Fraau_2673</name>
</gene>
<dbReference type="InterPro" id="IPR001636">
    <property type="entry name" value="SAICAR_synth"/>
</dbReference>